<evidence type="ECO:0000256" key="1">
    <source>
        <dbReference type="SAM" id="SignalP"/>
    </source>
</evidence>
<evidence type="ECO:0000313" key="3">
    <source>
        <dbReference type="Proteomes" id="UP001345013"/>
    </source>
</evidence>
<sequence>MQSHNFFFLLLGMAIVAVVETARVDRAVTASIRFCNELDYDSPCITQELIPGKCHDLPDSAAKGDQGSSIYFSGINKKGDISCEVFTSKDCKQGGSTYSEKFQQPFWFGKNWDKAIAKSYKCNDHTK</sequence>
<gene>
    <name evidence="2" type="ORF">LTR24_003123</name>
</gene>
<accession>A0ABR0KGD4</accession>
<name>A0ABR0KGD4_9EURO</name>
<feature type="signal peptide" evidence="1">
    <location>
        <begin position="1"/>
        <end position="21"/>
    </location>
</feature>
<organism evidence="2 3">
    <name type="scientific">Lithohypha guttulata</name>
    <dbReference type="NCBI Taxonomy" id="1690604"/>
    <lineage>
        <taxon>Eukaryota</taxon>
        <taxon>Fungi</taxon>
        <taxon>Dikarya</taxon>
        <taxon>Ascomycota</taxon>
        <taxon>Pezizomycotina</taxon>
        <taxon>Eurotiomycetes</taxon>
        <taxon>Chaetothyriomycetidae</taxon>
        <taxon>Chaetothyriales</taxon>
        <taxon>Trichomeriaceae</taxon>
        <taxon>Lithohypha</taxon>
    </lineage>
</organism>
<feature type="chain" id="PRO_5046462204" evidence="1">
    <location>
        <begin position="22"/>
        <end position="127"/>
    </location>
</feature>
<dbReference type="EMBL" id="JAVRRG010000028">
    <property type="protein sequence ID" value="KAK5095411.1"/>
    <property type="molecule type" value="Genomic_DNA"/>
</dbReference>
<keyword evidence="3" id="KW-1185">Reference proteome</keyword>
<dbReference type="Proteomes" id="UP001345013">
    <property type="component" value="Unassembled WGS sequence"/>
</dbReference>
<evidence type="ECO:0000313" key="2">
    <source>
        <dbReference type="EMBL" id="KAK5095411.1"/>
    </source>
</evidence>
<comment type="caution">
    <text evidence="2">The sequence shown here is derived from an EMBL/GenBank/DDBJ whole genome shotgun (WGS) entry which is preliminary data.</text>
</comment>
<keyword evidence="1" id="KW-0732">Signal</keyword>
<protein>
    <submittedName>
        <fullName evidence="2">Uncharacterized protein</fullName>
    </submittedName>
</protein>
<reference evidence="2 3" key="1">
    <citation type="submission" date="2023-08" db="EMBL/GenBank/DDBJ databases">
        <title>Black Yeasts Isolated from many extreme environments.</title>
        <authorList>
            <person name="Coleine C."/>
            <person name="Stajich J.E."/>
            <person name="Selbmann L."/>
        </authorList>
    </citation>
    <scope>NUCLEOTIDE SEQUENCE [LARGE SCALE GENOMIC DNA]</scope>
    <source>
        <strain evidence="2 3">CCFEE 5885</strain>
    </source>
</reference>
<proteinExistence type="predicted"/>